<dbReference type="FunFam" id="3.30.40.10:FF:000395">
    <property type="entry name" value="Putative Peroxisome biosynthesis protein (Peroxin-10)"/>
    <property type="match status" value="1"/>
</dbReference>
<dbReference type="EC" id="2.3.2.27" evidence="5"/>
<keyword evidence="16" id="KW-0472">Membrane</keyword>
<keyword evidence="12" id="KW-0833">Ubl conjugation pathway</keyword>
<dbReference type="GO" id="GO:0061630">
    <property type="term" value="F:ubiquitin protein ligase activity"/>
    <property type="evidence" value="ECO:0007669"/>
    <property type="project" value="UniProtKB-EC"/>
</dbReference>
<evidence type="ECO:0000256" key="19">
    <source>
        <dbReference type="PROSITE-ProRule" id="PRU00175"/>
    </source>
</evidence>
<dbReference type="SUPFAM" id="SSF57850">
    <property type="entry name" value="RING/U-box"/>
    <property type="match status" value="1"/>
</dbReference>
<keyword evidence="15" id="KW-1133">Transmembrane helix</keyword>
<dbReference type="InterPro" id="IPR001841">
    <property type="entry name" value="Znf_RING"/>
</dbReference>
<keyword evidence="13" id="KW-0862">Zinc</keyword>
<dbReference type="Proteomes" id="UP001174997">
    <property type="component" value="Unassembled WGS sequence"/>
</dbReference>
<proteinExistence type="inferred from homology"/>
<dbReference type="PANTHER" id="PTHR23350:SF0">
    <property type="entry name" value="PEROXISOME BIOGENESIS FACTOR 10"/>
    <property type="match status" value="1"/>
</dbReference>
<dbReference type="AlphaFoldDB" id="A0AA39ZHQ0"/>
<evidence type="ECO:0000256" key="4">
    <source>
        <dbReference type="ARBA" id="ARBA00008704"/>
    </source>
</evidence>
<feature type="region of interest" description="Disordered" evidence="20">
    <location>
        <begin position="276"/>
        <end position="300"/>
    </location>
</feature>
<dbReference type="SMART" id="SM00184">
    <property type="entry name" value="RING"/>
    <property type="match status" value="1"/>
</dbReference>
<evidence type="ECO:0000256" key="8">
    <source>
        <dbReference type="ARBA" id="ARBA00022679"/>
    </source>
</evidence>
<keyword evidence="14" id="KW-0653">Protein transport</keyword>
<evidence type="ECO:0000256" key="1">
    <source>
        <dbReference type="ARBA" id="ARBA00000900"/>
    </source>
</evidence>
<organism evidence="22 23">
    <name type="scientific">Cercophora samala</name>
    <dbReference type="NCBI Taxonomy" id="330535"/>
    <lineage>
        <taxon>Eukaryota</taxon>
        <taxon>Fungi</taxon>
        <taxon>Dikarya</taxon>
        <taxon>Ascomycota</taxon>
        <taxon>Pezizomycotina</taxon>
        <taxon>Sordariomycetes</taxon>
        <taxon>Sordariomycetidae</taxon>
        <taxon>Sordariales</taxon>
        <taxon>Lasiosphaeriaceae</taxon>
        <taxon>Cercophora</taxon>
    </lineage>
</organism>
<evidence type="ECO:0000256" key="6">
    <source>
        <dbReference type="ARBA" id="ARBA00022448"/>
    </source>
</evidence>
<evidence type="ECO:0000256" key="5">
    <source>
        <dbReference type="ARBA" id="ARBA00012483"/>
    </source>
</evidence>
<reference evidence="22" key="1">
    <citation type="submission" date="2023-06" db="EMBL/GenBank/DDBJ databases">
        <title>Genome-scale phylogeny and comparative genomics of the fungal order Sordariales.</title>
        <authorList>
            <consortium name="Lawrence Berkeley National Laboratory"/>
            <person name="Hensen N."/>
            <person name="Bonometti L."/>
            <person name="Westerberg I."/>
            <person name="Brannstrom I.O."/>
            <person name="Guillou S."/>
            <person name="Cros-Aarteil S."/>
            <person name="Calhoun S."/>
            <person name="Haridas S."/>
            <person name="Kuo A."/>
            <person name="Mondo S."/>
            <person name="Pangilinan J."/>
            <person name="Riley R."/>
            <person name="Labutti K."/>
            <person name="Andreopoulos B."/>
            <person name="Lipzen A."/>
            <person name="Chen C."/>
            <person name="Yanf M."/>
            <person name="Daum C."/>
            <person name="Ng V."/>
            <person name="Clum A."/>
            <person name="Steindorff A."/>
            <person name="Ohm R."/>
            <person name="Martin F."/>
            <person name="Silar P."/>
            <person name="Natvig D."/>
            <person name="Lalanne C."/>
            <person name="Gautier V."/>
            <person name="Ament-Velasquez S.L."/>
            <person name="Kruys A."/>
            <person name="Hutchinson M.I."/>
            <person name="Powell A.J."/>
            <person name="Barry K."/>
            <person name="Miller A.N."/>
            <person name="Grigoriev I.V."/>
            <person name="Debuchy R."/>
            <person name="Gladieux P."/>
            <person name="Thoren M.H."/>
            <person name="Johannesson H."/>
        </authorList>
    </citation>
    <scope>NUCLEOTIDE SEQUENCE</scope>
    <source>
        <strain evidence="22">CBS 307.81</strain>
    </source>
</reference>
<feature type="compositionally biased region" description="Low complexity" evidence="20">
    <location>
        <begin position="276"/>
        <end position="286"/>
    </location>
</feature>
<evidence type="ECO:0000256" key="14">
    <source>
        <dbReference type="ARBA" id="ARBA00022927"/>
    </source>
</evidence>
<evidence type="ECO:0000256" key="11">
    <source>
        <dbReference type="ARBA" id="ARBA00022771"/>
    </source>
</evidence>
<feature type="region of interest" description="Disordered" evidence="20">
    <location>
        <begin position="1"/>
        <end position="20"/>
    </location>
</feature>
<dbReference type="PROSITE" id="PS50089">
    <property type="entry name" value="ZF_RING_2"/>
    <property type="match status" value="1"/>
</dbReference>
<comment type="catalytic activity">
    <reaction evidence="1">
        <text>S-ubiquitinyl-[E2 ubiquitin-conjugating enzyme]-L-cysteine + [acceptor protein]-L-lysine = [E2 ubiquitin-conjugating enzyme]-L-cysteine + N(6)-ubiquitinyl-[acceptor protein]-L-lysine.</text>
        <dbReference type="EC" id="2.3.2.27"/>
    </reaction>
</comment>
<dbReference type="Pfam" id="PF04757">
    <property type="entry name" value="Pex2_Pex12"/>
    <property type="match status" value="1"/>
</dbReference>
<feature type="domain" description="RING-type" evidence="21">
    <location>
        <begin position="372"/>
        <end position="410"/>
    </location>
</feature>
<keyword evidence="6" id="KW-0813">Transport</keyword>
<dbReference type="CDD" id="cd16527">
    <property type="entry name" value="RING-HC_PEX10"/>
    <property type="match status" value="1"/>
</dbReference>
<dbReference type="InterPro" id="IPR006845">
    <property type="entry name" value="Pex_N"/>
</dbReference>
<name>A0AA39ZHQ0_9PEZI</name>
<dbReference type="GO" id="GO:0016567">
    <property type="term" value="P:protein ubiquitination"/>
    <property type="evidence" value="ECO:0007669"/>
    <property type="project" value="UniProtKB-ARBA"/>
</dbReference>
<sequence length="429" mass="47204">MASQPPKSQPPPPLTSSPYPYAAAPDIIRAHQKDAYFQGLLTNQISDLHRRLRGARSAHSWATETRTIGDALYLCLTTLIGNRTLGEEYCDLVQVESPPSPPPSQQQATTYPDSHIPPKSTSEPGPLLPSFSRRAGFIATSTLTPYLLTLLLPKLRSSLRRLLTTRLTTLTARGLDTTKQGQPTSEARLLRYVLTHLSSLTNPAHIHAITLATFYFTGAYYSLSKRLFNLRYIFTKRIPDTPGASQTSGRGGYEVLGVLLVTQMLVRSYLHLSQQLSSSSSSPSSSDEIPTATSDRYLPPGPVEVSLDDNAYALNNSLLDTSAAPGPQNQRSLAEIAKTTHTPLVKGGTKPRYDLADGRQMAWIKGYNPRKCTLCLEELRDPAVTSCGHVFCWECIGDWVREKPECPLCRREAMGQKILPLRAVAVHAH</sequence>
<dbReference type="GO" id="GO:0005778">
    <property type="term" value="C:peroxisomal membrane"/>
    <property type="evidence" value="ECO:0007669"/>
    <property type="project" value="UniProtKB-SubCell"/>
</dbReference>
<keyword evidence="10" id="KW-0479">Metal-binding</keyword>
<evidence type="ECO:0000256" key="16">
    <source>
        <dbReference type="ARBA" id="ARBA00023136"/>
    </source>
</evidence>
<evidence type="ECO:0000256" key="20">
    <source>
        <dbReference type="SAM" id="MobiDB-lite"/>
    </source>
</evidence>
<dbReference type="Gene3D" id="3.30.40.10">
    <property type="entry name" value="Zinc/RING finger domain, C3HC4 (zinc finger)"/>
    <property type="match status" value="1"/>
</dbReference>
<dbReference type="PROSITE" id="PS00518">
    <property type="entry name" value="ZF_RING_1"/>
    <property type="match status" value="1"/>
</dbReference>
<dbReference type="PANTHER" id="PTHR23350">
    <property type="entry name" value="PEROXISOME ASSEMBLY PROTEIN 10"/>
    <property type="match status" value="1"/>
</dbReference>
<keyword evidence="9" id="KW-0812">Transmembrane</keyword>
<keyword evidence="11 19" id="KW-0863">Zinc-finger</keyword>
<dbReference type="GO" id="GO:0016562">
    <property type="term" value="P:protein import into peroxisome matrix, receptor recycling"/>
    <property type="evidence" value="ECO:0007669"/>
    <property type="project" value="UniProtKB-ARBA"/>
</dbReference>
<evidence type="ECO:0000256" key="17">
    <source>
        <dbReference type="ARBA" id="ARBA00023140"/>
    </source>
</evidence>
<keyword evidence="23" id="KW-1185">Reference proteome</keyword>
<comment type="similarity">
    <text evidence="4">Belongs to the pex2/pex10/pex12 family.</text>
</comment>
<evidence type="ECO:0000256" key="18">
    <source>
        <dbReference type="ARBA" id="ARBA00041230"/>
    </source>
</evidence>
<comment type="subcellular location">
    <subcellularLocation>
        <location evidence="2">Peroxisome membrane</location>
        <topology evidence="2">Multi-pass membrane protein</topology>
    </subcellularLocation>
</comment>
<dbReference type="InterPro" id="IPR025654">
    <property type="entry name" value="PEX2/10"/>
</dbReference>
<protein>
    <recommendedName>
        <fullName evidence="5">RING-type E3 ubiquitin transferase</fullName>
        <ecNumber evidence="5">2.3.2.27</ecNumber>
    </recommendedName>
    <alternativeName>
        <fullName evidence="18">Peroxin-10</fullName>
    </alternativeName>
</protein>
<evidence type="ECO:0000259" key="21">
    <source>
        <dbReference type="PROSITE" id="PS50089"/>
    </source>
</evidence>
<dbReference type="Pfam" id="PF13639">
    <property type="entry name" value="zf-RING_2"/>
    <property type="match status" value="1"/>
</dbReference>
<comment type="caution">
    <text evidence="22">The sequence shown here is derived from an EMBL/GenBank/DDBJ whole genome shotgun (WGS) entry which is preliminary data.</text>
</comment>
<accession>A0AA39ZHQ0</accession>
<comment type="pathway">
    <text evidence="3">Protein modification; protein ubiquitination.</text>
</comment>
<keyword evidence="7" id="KW-0962">Peroxisome biogenesis</keyword>
<evidence type="ECO:0000256" key="2">
    <source>
        <dbReference type="ARBA" id="ARBA00004585"/>
    </source>
</evidence>
<dbReference type="EMBL" id="JAULSY010000028">
    <property type="protein sequence ID" value="KAK0670776.1"/>
    <property type="molecule type" value="Genomic_DNA"/>
</dbReference>
<evidence type="ECO:0000256" key="15">
    <source>
        <dbReference type="ARBA" id="ARBA00022989"/>
    </source>
</evidence>
<gene>
    <name evidence="22" type="ORF">QBC41DRAFT_317328</name>
</gene>
<evidence type="ECO:0000256" key="3">
    <source>
        <dbReference type="ARBA" id="ARBA00004906"/>
    </source>
</evidence>
<evidence type="ECO:0000256" key="7">
    <source>
        <dbReference type="ARBA" id="ARBA00022593"/>
    </source>
</evidence>
<dbReference type="GO" id="GO:0008270">
    <property type="term" value="F:zinc ion binding"/>
    <property type="evidence" value="ECO:0007669"/>
    <property type="project" value="UniProtKB-KW"/>
</dbReference>
<evidence type="ECO:0000256" key="12">
    <source>
        <dbReference type="ARBA" id="ARBA00022786"/>
    </source>
</evidence>
<evidence type="ECO:0000256" key="13">
    <source>
        <dbReference type="ARBA" id="ARBA00022833"/>
    </source>
</evidence>
<evidence type="ECO:0000313" key="22">
    <source>
        <dbReference type="EMBL" id="KAK0670776.1"/>
    </source>
</evidence>
<feature type="region of interest" description="Disordered" evidence="20">
    <location>
        <begin position="93"/>
        <end position="125"/>
    </location>
</feature>
<evidence type="ECO:0000313" key="23">
    <source>
        <dbReference type="Proteomes" id="UP001174997"/>
    </source>
</evidence>
<dbReference type="InterPro" id="IPR017907">
    <property type="entry name" value="Znf_RING_CS"/>
</dbReference>
<keyword evidence="8" id="KW-0808">Transferase</keyword>
<dbReference type="InterPro" id="IPR013083">
    <property type="entry name" value="Znf_RING/FYVE/PHD"/>
</dbReference>
<keyword evidence="17" id="KW-0576">Peroxisome</keyword>
<evidence type="ECO:0000256" key="9">
    <source>
        <dbReference type="ARBA" id="ARBA00022692"/>
    </source>
</evidence>
<evidence type="ECO:0000256" key="10">
    <source>
        <dbReference type="ARBA" id="ARBA00022723"/>
    </source>
</evidence>